<name>A0A7J7K0K4_BUGNE</name>
<dbReference type="EMBL" id="VXIV02001600">
    <property type="protein sequence ID" value="KAF6031471.1"/>
    <property type="molecule type" value="Genomic_DNA"/>
</dbReference>
<sequence length="159" mass="17590">MGDPTEPNKDANEGEQITSDMEDDMQSDNEDHEAEQIEPGNRNVAGANILPIHRQNERANHAANYLPAANSDTVHSILSSISNPNAAVVIPLDDHAADGDVEIDADRMARFYSGALSAITKMRRQTQKTETRIGNLRDEVGHTTMQAWTEEHYDSLQHT</sequence>
<keyword evidence="3" id="KW-1185">Reference proteome</keyword>
<feature type="compositionally biased region" description="Acidic residues" evidence="1">
    <location>
        <begin position="20"/>
        <end position="33"/>
    </location>
</feature>
<evidence type="ECO:0000313" key="2">
    <source>
        <dbReference type="EMBL" id="KAF6031471.1"/>
    </source>
</evidence>
<comment type="caution">
    <text evidence="2">The sequence shown here is derived from an EMBL/GenBank/DDBJ whole genome shotgun (WGS) entry which is preliminary data.</text>
</comment>
<dbReference type="AlphaFoldDB" id="A0A7J7K0K4"/>
<gene>
    <name evidence="2" type="ORF">EB796_010219</name>
</gene>
<feature type="region of interest" description="Disordered" evidence="1">
    <location>
        <begin position="1"/>
        <end position="44"/>
    </location>
</feature>
<reference evidence="2" key="1">
    <citation type="submission" date="2020-06" db="EMBL/GenBank/DDBJ databases">
        <title>Draft genome of Bugula neritina, a colonial animal packing powerful symbionts and potential medicines.</title>
        <authorList>
            <person name="Rayko M."/>
        </authorList>
    </citation>
    <scope>NUCLEOTIDE SEQUENCE [LARGE SCALE GENOMIC DNA]</scope>
    <source>
        <strain evidence="2">Kwan_BN1</strain>
    </source>
</reference>
<organism evidence="2 3">
    <name type="scientific">Bugula neritina</name>
    <name type="common">Brown bryozoan</name>
    <name type="synonym">Sertularia neritina</name>
    <dbReference type="NCBI Taxonomy" id="10212"/>
    <lineage>
        <taxon>Eukaryota</taxon>
        <taxon>Metazoa</taxon>
        <taxon>Spiralia</taxon>
        <taxon>Lophotrochozoa</taxon>
        <taxon>Bryozoa</taxon>
        <taxon>Gymnolaemata</taxon>
        <taxon>Cheilostomatida</taxon>
        <taxon>Flustrina</taxon>
        <taxon>Buguloidea</taxon>
        <taxon>Bugulidae</taxon>
        <taxon>Bugula</taxon>
    </lineage>
</organism>
<evidence type="ECO:0000313" key="3">
    <source>
        <dbReference type="Proteomes" id="UP000593567"/>
    </source>
</evidence>
<dbReference type="Proteomes" id="UP000593567">
    <property type="component" value="Unassembled WGS sequence"/>
</dbReference>
<accession>A0A7J7K0K4</accession>
<proteinExistence type="predicted"/>
<feature type="compositionally biased region" description="Basic and acidic residues" evidence="1">
    <location>
        <begin position="1"/>
        <end position="12"/>
    </location>
</feature>
<evidence type="ECO:0000256" key="1">
    <source>
        <dbReference type="SAM" id="MobiDB-lite"/>
    </source>
</evidence>
<protein>
    <submittedName>
        <fullName evidence="2">Uncharacterized protein</fullName>
    </submittedName>
</protein>